<comment type="caution">
    <text evidence="1">The sequence shown here is derived from an EMBL/GenBank/DDBJ whole genome shotgun (WGS) entry which is preliminary data.</text>
</comment>
<dbReference type="Proteomes" id="UP001199206">
    <property type="component" value="Unassembled WGS sequence"/>
</dbReference>
<name>A0ABS8HB90_9XANT</name>
<dbReference type="EMBL" id="JAJGQJ010000006">
    <property type="protein sequence ID" value="MCC4619438.1"/>
    <property type="molecule type" value="Genomic_DNA"/>
</dbReference>
<gene>
    <name evidence="1" type="ORF">LL965_04830</name>
</gene>
<evidence type="ECO:0000313" key="1">
    <source>
        <dbReference type="EMBL" id="MCC4619438.1"/>
    </source>
</evidence>
<sequence>MRRSVRGCQHRGFGMSFSCRVTACGLSDRAIQGVTMSHHAACGYAVLLSALLLTGSAFAADPTPELKARAPGSAQAVGAVHTLRQIPEACARLEGVFTGNAAQPYTFSVVRSSPTCQPRARFVDYAKAAPSVASGWIFNDVIRVPSATCPSQQAVVRVWRKPVDAKPQLDGQGQSRIYLEDAKQQAAAGKIPQVPMFAAQQTMEGKACQ</sequence>
<evidence type="ECO:0008006" key="3">
    <source>
        <dbReference type="Google" id="ProtNLM"/>
    </source>
</evidence>
<accession>A0ABS8HB90</accession>
<protein>
    <recommendedName>
        <fullName evidence="3">Secreted protein</fullName>
    </recommendedName>
</protein>
<evidence type="ECO:0000313" key="2">
    <source>
        <dbReference type="Proteomes" id="UP001199206"/>
    </source>
</evidence>
<proteinExistence type="predicted"/>
<keyword evidence="2" id="KW-1185">Reference proteome</keyword>
<organism evidence="1 2">
    <name type="scientific">Xanthomonas cassavae CFBP 4642</name>
    <dbReference type="NCBI Taxonomy" id="1219375"/>
    <lineage>
        <taxon>Bacteria</taxon>
        <taxon>Pseudomonadati</taxon>
        <taxon>Pseudomonadota</taxon>
        <taxon>Gammaproteobacteria</taxon>
        <taxon>Lysobacterales</taxon>
        <taxon>Lysobacteraceae</taxon>
        <taxon>Xanthomonas</taxon>
    </lineage>
</organism>
<reference evidence="1 2" key="1">
    <citation type="submission" date="2021-10" db="EMBL/GenBank/DDBJ databases">
        <title>Genome sequencing of Xanthomonas strains from NCPPB.</title>
        <authorList>
            <person name="Hussein R."/>
            <person name="Harrison J."/>
            <person name="Studholme D.J."/>
            <person name="Vicente J."/>
            <person name="Grant M."/>
        </authorList>
    </citation>
    <scope>NUCLEOTIDE SEQUENCE [LARGE SCALE GENOMIC DNA]</scope>
    <source>
        <strain evidence="1 2">NCPPB 101</strain>
    </source>
</reference>